<sequence length="412" mass="45718">MQQDLAYPTKRKDMTLLHKSLQRFEKAIQHTMAVMKEIRDALEEVSVAFHGLTFLSFCGDGTKAMMQRFVAEMRELKDGPLFLQYNKCVHEGVVKPVKQLRVWLTAAEFRARQRDDALKKYESLRREVAAKERRCAKRYKCLTESKTYQKKVNLCEEKLKSYEAKTTAFTQSFERLMLQTATVTEVTMRRYVQLNAAFLLAVVYAVYGVATPAEFQLASQLPSVPSATHVAAAGGVTAPAERATSARSSALPAAGRVVFAPALVGHFHHCGGSMDGTTAASQQLRQDVPLQCSEHSLFFRASSACAAPRYLDVSRSGSLPQFPGVDETHGAMGHCSVDLSRSSRHAFDNEASVNGAEDGEAMRPMLYNIDLLRMERGTPNDVSGLPIPLVWRTQDLFGPIQDTPAFDVRDDA</sequence>
<proteinExistence type="predicted"/>
<dbReference type="PANTHER" id="PTHR38148">
    <property type="entry name" value="BAR DOMAIN-CONTAINING PROTEIN"/>
    <property type="match status" value="1"/>
</dbReference>
<evidence type="ECO:0000256" key="1">
    <source>
        <dbReference type="SAM" id="Coils"/>
    </source>
</evidence>
<dbReference type="EMBL" id="MKGL01000077">
    <property type="protein sequence ID" value="RNF07866.1"/>
    <property type="molecule type" value="Genomic_DNA"/>
</dbReference>
<dbReference type="VEuPathDB" id="TriTrypDB:TRSC58_06441"/>
<dbReference type="SUPFAM" id="SSF103657">
    <property type="entry name" value="BAR/IMD domain-like"/>
    <property type="match status" value="1"/>
</dbReference>
<gene>
    <name evidence="2" type="ORF">TraAM80_03124</name>
</gene>
<dbReference type="PANTHER" id="PTHR38148:SF3">
    <property type="entry name" value="BAR DOMAIN-CONTAINING PROTEIN"/>
    <property type="match status" value="1"/>
</dbReference>
<keyword evidence="1" id="KW-0175">Coiled coil</keyword>
<protein>
    <recommendedName>
        <fullName evidence="4">BAR domain-containing protein</fullName>
    </recommendedName>
</protein>
<evidence type="ECO:0000313" key="3">
    <source>
        <dbReference type="Proteomes" id="UP000283634"/>
    </source>
</evidence>
<name>A0A422NQZ1_TRYRA</name>
<dbReference type="GeneID" id="40327057"/>
<accession>A0A422NQZ1</accession>
<dbReference type="Proteomes" id="UP000283634">
    <property type="component" value="Unassembled WGS sequence"/>
</dbReference>
<evidence type="ECO:0008006" key="4">
    <source>
        <dbReference type="Google" id="ProtNLM"/>
    </source>
</evidence>
<dbReference type="InterPro" id="IPR027267">
    <property type="entry name" value="AH/BAR_dom_sf"/>
</dbReference>
<dbReference type="RefSeq" id="XP_029240074.1">
    <property type="nucleotide sequence ID" value="XM_029380103.1"/>
</dbReference>
<feature type="coiled-coil region" evidence="1">
    <location>
        <begin position="114"/>
        <end position="165"/>
    </location>
</feature>
<keyword evidence="3" id="KW-1185">Reference proteome</keyword>
<dbReference type="OrthoDB" id="252435at2759"/>
<comment type="caution">
    <text evidence="2">The sequence shown here is derived from an EMBL/GenBank/DDBJ whole genome shotgun (WGS) entry which is preliminary data.</text>
</comment>
<reference evidence="2 3" key="1">
    <citation type="journal article" date="2018" name="BMC Genomics">
        <title>Genomic comparison of Trypanosoma conorhini and Trypanosoma rangeli to Trypanosoma cruzi strains of high and low virulence.</title>
        <authorList>
            <person name="Bradwell K.R."/>
            <person name="Koparde V.N."/>
            <person name="Matveyev A.V."/>
            <person name="Serrano M.G."/>
            <person name="Alves J.M."/>
            <person name="Parikh H."/>
            <person name="Huang B."/>
            <person name="Lee V."/>
            <person name="Espinosa-Alvarez O."/>
            <person name="Ortiz P.A."/>
            <person name="Costa-Martins A.G."/>
            <person name="Teixeira M.M."/>
            <person name="Buck G.A."/>
        </authorList>
    </citation>
    <scope>NUCLEOTIDE SEQUENCE [LARGE SCALE GENOMIC DNA]</scope>
    <source>
        <strain evidence="2 3">AM80</strain>
    </source>
</reference>
<organism evidence="2 3">
    <name type="scientific">Trypanosoma rangeli</name>
    <dbReference type="NCBI Taxonomy" id="5698"/>
    <lineage>
        <taxon>Eukaryota</taxon>
        <taxon>Discoba</taxon>
        <taxon>Euglenozoa</taxon>
        <taxon>Kinetoplastea</taxon>
        <taxon>Metakinetoplastina</taxon>
        <taxon>Trypanosomatida</taxon>
        <taxon>Trypanosomatidae</taxon>
        <taxon>Trypanosoma</taxon>
        <taxon>Herpetosoma</taxon>
    </lineage>
</organism>
<dbReference type="AlphaFoldDB" id="A0A422NQZ1"/>
<evidence type="ECO:0000313" key="2">
    <source>
        <dbReference type="EMBL" id="RNF07866.1"/>
    </source>
</evidence>